<proteinExistence type="predicted"/>
<gene>
    <name evidence="1" type="ORF">Tco025E_01827</name>
</gene>
<dbReference type="AlphaFoldDB" id="A0A3R7NYR3"/>
<comment type="caution">
    <text evidence="1">The sequence shown here is derived from an EMBL/GenBank/DDBJ whole genome shotgun (WGS) entry which is preliminary data.</text>
</comment>
<keyword evidence="2" id="KW-1185">Reference proteome</keyword>
<dbReference type="GeneID" id="40315438"/>
<reference evidence="1 2" key="1">
    <citation type="journal article" date="2018" name="BMC Genomics">
        <title>Genomic comparison of Trypanosoma conorhini and Trypanosoma rangeli to Trypanosoma cruzi strains of high and low virulence.</title>
        <authorList>
            <person name="Bradwell K.R."/>
            <person name="Koparde V.N."/>
            <person name="Matveyev A.V."/>
            <person name="Serrano M.G."/>
            <person name="Alves J.M."/>
            <person name="Parikh H."/>
            <person name="Huang B."/>
            <person name="Lee V."/>
            <person name="Espinosa-Alvarez O."/>
            <person name="Ortiz P.A."/>
            <person name="Costa-Martins A.G."/>
            <person name="Teixeira M.M."/>
            <person name="Buck G.A."/>
        </authorList>
    </citation>
    <scope>NUCLEOTIDE SEQUENCE [LARGE SCALE GENOMIC DNA]</scope>
    <source>
        <strain evidence="1 2">025E</strain>
    </source>
</reference>
<dbReference type="Proteomes" id="UP000284403">
    <property type="component" value="Unassembled WGS sequence"/>
</dbReference>
<organism evidence="1 2">
    <name type="scientific">Trypanosoma conorhini</name>
    <dbReference type="NCBI Taxonomy" id="83891"/>
    <lineage>
        <taxon>Eukaryota</taxon>
        <taxon>Discoba</taxon>
        <taxon>Euglenozoa</taxon>
        <taxon>Kinetoplastea</taxon>
        <taxon>Metakinetoplastina</taxon>
        <taxon>Trypanosomatida</taxon>
        <taxon>Trypanosomatidae</taxon>
        <taxon>Trypanosoma</taxon>
    </lineage>
</organism>
<evidence type="ECO:0000313" key="1">
    <source>
        <dbReference type="EMBL" id="RNF25959.1"/>
    </source>
</evidence>
<protein>
    <submittedName>
        <fullName evidence="1">Uncharacterized protein</fullName>
    </submittedName>
</protein>
<dbReference type="RefSeq" id="XP_029231165.1">
    <property type="nucleotide sequence ID" value="XM_029368763.1"/>
</dbReference>
<dbReference type="EMBL" id="MKKU01000063">
    <property type="protein sequence ID" value="RNF25959.1"/>
    <property type="molecule type" value="Genomic_DNA"/>
</dbReference>
<accession>A0A3R7NYR3</accession>
<evidence type="ECO:0000313" key="2">
    <source>
        <dbReference type="Proteomes" id="UP000284403"/>
    </source>
</evidence>
<sequence>MHLHYSALAFDLEDNTEEGAFLPGALQHVSTARESTNDELKSTEACHPFSLTFLQEFPSKGKFTFPTINGREHTFCSLALSFHHVPLSPFRGGVTDTGYLRQPANFSPTLLAVQCHWQQCGRECAWVREKSAQLLYTSQPWRGRR</sequence>
<name>A0A3R7NYR3_9TRYP</name>